<proteinExistence type="inferred from homology"/>
<dbReference type="EMBL" id="GG745355">
    <property type="protein sequence ID" value="KNE68039.1"/>
    <property type="molecule type" value="Genomic_DNA"/>
</dbReference>
<dbReference type="Proteomes" id="UP000054350">
    <property type="component" value="Unassembled WGS sequence"/>
</dbReference>
<dbReference type="InterPro" id="IPR011989">
    <property type="entry name" value="ARM-like"/>
</dbReference>
<organism evidence="6 7">
    <name type="scientific">Allomyces macrogynus (strain ATCC 38327)</name>
    <name type="common">Allomyces javanicus var. macrogynus</name>
    <dbReference type="NCBI Taxonomy" id="578462"/>
    <lineage>
        <taxon>Eukaryota</taxon>
        <taxon>Fungi</taxon>
        <taxon>Fungi incertae sedis</taxon>
        <taxon>Blastocladiomycota</taxon>
        <taxon>Blastocladiomycetes</taxon>
        <taxon>Blastocladiales</taxon>
        <taxon>Blastocladiaceae</taxon>
        <taxon>Allomyces</taxon>
    </lineage>
</organism>
<gene>
    <name evidence="6" type="ORF">AMAG_13210</name>
</gene>
<dbReference type="Gene3D" id="2.130.10.10">
    <property type="entry name" value="YVTN repeat-like/Quinoprotein amine dehydrogenase"/>
    <property type="match status" value="2"/>
</dbReference>
<dbReference type="STRING" id="578462.A0A0L0T0D7"/>
<keyword evidence="7" id="KW-1185">Reference proteome</keyword>
<dbReference type="InterPro" id="IPR036322">
    <property type="entry name" value="WD40_repeat_dom_sf"/>
</dbReference>
<dbReference type="PANTHER" id="PTHR12848:SF16">
    <property type="entry name" value="REGULATORY-ASSOCIATED PROTEIN OF MTOR"/>
    <property type="match status" value="1"/>
</dbReference>
<evidence type="ECO:0000313" key="7">
    <source>
        <dbReference type="Proteomes" id="UP000054350"/>
    </source>
</evidence>
<dbReference type="VEuPathDB" id="FungiDB:AMAG_13210"/>
<accession>A0A0L0T0D7</accession>
<dbReference type="eggNOG" id="KOG1517">
    <property type="taxonomic scope" value="Eukaryota"/>
</dbReference>
<dbReference type="SMART" id="SM00320">
    <property type="entry name" value="WD40"/>
    <property type="match status" value="5"/>
</dbReference>
<reference evidence="7" key="2">
    <citation type="submission" date="2009-11" db="EMBL/GenBank/DDBJ databases">
        <title>The Genome Sequence of Allomyces macrogynus strain ATCC 38327.</title>
        <authorList>
            <consortium name="The Broad Institute Genome Sequencing Platform"/>
            <person name="Russ C."/>
            <person name="Cuomo C."/>
            <person name="Shea T."/>
            <person name="Young S.K."/>
            <person name="Zeng Q."/>
            <person name="Koehrsen M."/>
            <person name="Haas B."/>
            <person name="Borodovsky M."/>
            <person name="Guigo R."/>
            <person name="Alvarado L."/>
            <person name="Berlin A."/>
            <person name="Borenstein D."/>
            <person name="Chen Z."/>
            <person name="Engels R."/>
            <person name="Freedman E."/>
            <person name="Gellesch M."/>
            <person name="Goldberg J."/>
            <person name="Griggs A."/>
            <person name="Gujja S."/>
            <person name="Heiman D."/>
            <person name="Hepburn T."/>
            <person name="Howarth C."/>
            <person name="Jen D."/>
            <person name="Larson L."/>
            <person name="Lewis B."/>
            <person name="Mehta T."/>
            <person name="Park D."/>
            <person name="Pearson M."/>
            <person name="Roberts A."/>
            <person name="Saif S."/>
            <person name="Shenoy N."/>
            <person name="Sisk P."/>
            <person name="Stolte C."/>
            <person name="Sykes S."/>
            <person name="Walk T."/>
            <person name="White J."/>
            <person name="Yandava C."/>
            <person name="Burger G."/>
            <person name="Gray M.W."/>
            <person name="Holland P.W.H."/>
            <person name="King N."/>
            <person name="Lang F.B.F."/>
            <person name="Roger A.J."/>
            <person name="Ruiz-Trillo I."/>
            <person name="Lander E."/>
            <person name="Nusbaum C."/>
        </authorList>
    </citation>
    <scope>NUCLEOTIDE SEQUENCE [LARGE SCALE GENOMIC DNA]</scope>
    <source>
        <strain evidence="7">ATCC 38327</strain>
    </source>
</reference>
<dbReference type="GO" id="GO:0031931">
    <property type="term" value="C:TORC1 complex"/>
    <property type="evidence" value="ECO:0007669"/>
    <property type="project" value="InterPro"/>
</dbReference>
<dbReference type="GO" id="GO:0005737">
    <property type="term" value="C:cytoplasm"/>
    <property type="evidence" value="ECO:0007669"/>
    <property type="project" value="TreeGrafter"/>
</dbReference>
<evidence type="ECO:0000256" key="1">
    <source>
        <dbReference type="ARBA" id="ARBA00009257"/>
    </source>
</evidence>
<comment type="similarity">
    <text evidence="1">Belongs to the WD repeat RAPTOR family.</text>
</comment>
<dbReference type="GO" id="GO:0009267">
    <property type="term" value="P:cellular response to starvation"/>
    <property type="evidence" value="ECO:0007669"/>
    <property type="project" value="TreeGrafter"/>
</dbReference>
<evidence type="ECO:0000256" key="2">
    <source>
        <dbReference type="ARBA" id="ARBA00022574"/>
    </source>
</evidence>
<dbReference type="InterPro" id="IPR001680">
    <property type="entry name" value="WD40_rpt"/>
</dbReference>
<feature type="domain" description="Raptor N-terminal CASPase-like" evidence="5">
    <location>
        <begin position="85"/>
        <end position="238"/>
    </location>
</feature>
<sequence length="1290" mass="139554">MVLPTDPDDPTSGVRSTALATQYRRRFLPVRPAAHASARASLLLAQRAPSLRSLRFQGNGTTRDDEDHDDDNPNRAIGEWRTRDRVKTVSVLISLCMNIGIAPPDAPKPAHAAKLQAWLDPFSQAPNKALDAIAKALQAQYEVWQPRARYRLSTDPTLEDLKKQCCSLRRGAKEERILFHYNGHGVPRPTPSGELWVFNKGYTQYIPVSIYDLQTWLGAPCIFVYECSAAGNILLSFNQFAGQRDAEVRQHLESLAAQHQQQLAASPPPSNADGAAAPAAPAGSAAPATSAPPSIHGSVAAPSLPPPPPVTFPAFSDCIQLAACGPNETLPWNPDLPADVFTACLTTPIQMALRWFLLQNAHARKHVTADMVARLPGRLNDRRTPLGELNWIFTAVTDTIAWSVLPRDMFRRLFRQDLMVAALFRNYLLAHRVMKAYGCHPMTTPALPGDTDMHPMWAAWDMVVDLCIDQLPAMLAAERAGVPFDYVNATFFAEQLTAFEVWLNQGALTTRPPLQLPIVLQVLLSQYHRHRALIILSKFLDLGPWAVGEALQVGIFPYVLKLLQSPAPELKPVLVFIWTRILAVDPGCQQDLMKDNVFTYFLHVLSPTAHMATSQDVSEHRAMCAFVLSTLCHGYPTGQLACLQNSVLPLCLLYLQDHDDLLRQWSCICIAQVCHQNPEAILAAYHEGAHVKIAQSLADTVVEVRAAAVLALGTFLQLSSPQLQALAVEIVKALLPSMADPAAMVRAEVVIALSCFVTHHRPRLEAAVDQLLATRAAEAKAAAAAAAAGLANARAVNGTNARSASRLAALVSVPTADPLEALTSAVLKLLLVASVDPDEHVAMLARGMVDAMVAKSDLFPPSSTLFEQLRNYFARPQIRPAECRLPGSVRDLERRWTFERNRAQFLGSREAYPTVPRGTTWTQAAYISHLDGPVRAFRFHAFEDMLVSASSTHLSAWAVHTDSSDLGSTVTEPTGQAVWRLENNSPAAAITALDIINEDGYSLLGVGTNDGVVRLWRDIVPYRSAYSDFRPPPTVAASWRALPDLIKPKSAGTSSGVVLKWISALSSLAVAGDARTVKVWDLERATCLRDVHTQSAMPVAAVTCDVLRAPHVLVIGNGDGAVRVLDMRAGPTQAVVMTLREHRAWVVGVDVQQGSPWDTDNPAVAGTPGAGGLGLHIVSASAHGDVKCWDLRRGARSVRSIDAYANASLATLAVHPYVPLAAAGSAAGQVKLLDVALEPTVGEDPVRATITHYDGFLGQRLGKVTATAFHPLVPTLAVGAGGTGTAQEIL</sequence>
<dbReference type="InterPro" id="IPR029347">
    <property type="entry name" value="Raptor_N"/>
</dbReference>
<dbReference type="Pfam" id="PF13513">
    <property type="entry name" value="HEAT_EZ"/>
    <property type="match status" value="1"/>
</dbReference>
<evidence type="ECO:0000256" key="4">
    <source>
        <dbReference type="SAM" id="MobiDB-lite"/>
    </source>
</evidence>
<dbReference type="GO" id="GO:0030307">
    <property type="term" value="P:positive regulation of cell growth"/>
    <property type="evidence" value="ECO:0007669"/>
    <property type="project" value="TreeGrafter"/>
</dbReference>
<keyword evidence="3" id="KW-0677">Repeat</keyword>
<feature type="region of interest" description="Disordered" evidence="4">
    <location>
        <begin position="54"/>
        <end position="76"/>
    </location>
</feature>
<name>A0A0L0T0D7_ALLM3</name>
<dbReference type="SMART" id="SM01302">
    <property type="entry name" value="Raptor_N"/>
    <property type="match status" value="1"/>
</dbReference>
<dbReference type="GO" id="GO:0031929">
    <property type="term" value="P:TOR signaling"/>
    <property type="evidence" value="ECO:0007669"/>
    <property type="project" value="InterPro"/>
</dbReference>
<dbReference type="SUPFAM" id="SSF50978">
    <property type="entry name" value="WD40 repeat-like"/>
    <property type="match status" value="1"/>
</dbReference>
<dbReference type="InterPro" id="IPR016024">
    <property type="entry name" value="ARM-type_fold"/>
</dbReference>
<protein>
    <recommendedName>
        <fullName evidence="5">Raptor N-terminal CASPase-like domain-containing protein</fullName>
    </recommendedName>
</protein>
<dbReference type="OMA" id="TEVCTND"/>
<dbReference type="PANTHER" id="PTHR12848">
    <property type="entry name" value="REGULATORY-ASSOCIATED PROTEIN OF MTOR"/>
    <property type="match status" value="1"/>
</dbReference>
<dbReference type="InterPro" id="IPR015943">
    <property type="entry name" value="WD40/YVTN_repeat-like_dom_sf"/>
</dbReference>
<dbReference type="OrthoDB" id="10262360at2759"/>
<dbReference type="Gene3D" id="1.25.10.10">
    <property type="entry name" value="Leucine-rich Repeat Variant"/>
    <property type="match status" value="1"/>
</dbReference>
<dbReference type="Pfam" id="PF14538">
    <property type="entry name" value="Raptor_N"/>
    <property type="match status" value="1"/>
</dbReference>
<keyword evidence="2" id="KW-0853">WD repeat</keyword>
<dbReference type="PRINTS" id="PR01547">
    <property type="entry name" value="YEAST176DUF"/>
</dbReference>
<evidence type="ECO:0000313" key="6">
    <source>
        <dbReference type="EMBL" id="KNE68039.1"/>
    </source>
</evidence>
<feature type="region of interest" description="Disordered" evidence="4">
    <location>
        <begin position="257"/>
        <end position="302"/>
    </location>
</feature>
<reference evidence="6 7" key="1">
    <citation type="submission" date="2009-11" db="EMBL/GenBank/DDBJ databases">
        <title>Annotation of Allomyces macrogynus ATCC 38327.</title>
        <authorList>
            <consortium name="The Broad Institute Genome Sequencing Platform"/>
            <person name="Russ C."/>
            <person name="Cuomo C."/>
            <person name="Burger G."/>
            <person name="Gray M.W."/>
            <person name="Holland P.W.H."/>
            <person name="King N."/>
            <person name="Lang F.B.F."/>
            <person name="Roger A.J."/>
            <person name="Ruiz-Trillo I."/>
            <person name="Young S.K."/>
            <person name="Zeng Q."/>
            <person name="Gargeya S."/>
            <person name="Fitzgerald M."/>
            <person name="Haas B."/>
            <person name="Abouelleil A."/>
            <person name="Alvarado L."/>
            <person name="Arachchi H.M."/>
            <person name="Berlin A."/>
            <person name="Chapman S.B."/>
            <person name="Gearin G."/>
            <person name="Goldberg J."/>
            <person name="Griggs A."/>
            <person name="Gujja S."/>
            <person name="Hansen M."/>
            <person name="Heiman D."/>
            <person name="Howarth C."/>
            <person name="Larimer J."/>
            <person name="Lui A."/>
            <person name="MacDonald P.J.P."/>
            <person name="McCowen C."/>
            <person name="Montmayeur A."/>
            <person name="Murphy C."/>
            <person name="Neiman D."/>
            <person name="Pearson M."/>
            <person name="Priest M."/>
            <person name="Roberts A."/>
            <person name="Saif S."/>
            <person name="Shea T."/>
            <person name="Sisk P."/>
            <person name="Stolte C."/>
            <person name="Sykes S."/>
            <person name="Wortman J."/>
            <person name="Nusbaum C."/>
            <person name="Birren B."/>
        </authorList>
    </citation>
    <scope>NUCLEOTIDE SEQUENCE [LARGE SCALE GENOMIC DNA]</scope>
    <source>
        <strain evidence="6 7">ATCC 38327</strain>
    </source>
</reference>
<evidence type="ECO:0000259" key="5">
    <source>
        <dbReference type="SMART" id="SM01302"/>
    </source>
</evidence>
<dbReference type="InterPro" id="IPR004083">
    <property type="entry name" value="Raptor"/>
</dbReference>
<dbReference type="GO" id="GO:0071230">
    <property type="term" value="P:cellular response to amino acid stimulus"/>
    <property type="evidence" value="ECO:0007669"/>
    <property type="project" value="TreeGrafter"/>
</dbReference>
<dbReference type="GO" id="GO:0010506">
    <property type="term" value="P:regulation of autophagy"/>
    <property type="evidence" value="ECO:0007669"/>
    <property type="project" value="TreeGrafter"/>
</dbReference>
<evidence type="ECO:0000256" key="3">
    <source>
        <dbReference type="ARBA" id="ARBA00022737"/>
    </source>
</evidence>
<dbReference type="GO" id="GO:0030674">
    <property type="term" value="F:protein-macromolecule adaptor activity"/>
    <property type="evidence" value="ECO:0007669"/>
    <property type="project" value="TreeGrafter"/>
</dbReference>
<dbReference type="SUPFAM" id="SSF48371">
    <property type="entry name" value="ARM repeat"/>
    <property type="match status" value="1"/>
</dbReference>